<dbReference type="InterPro" id="IPR013780">
    <property type="entry name" value="Glyco_hydro_b"/>
</dbReference>
<evidence type="ECO:0000313" key="3">
    <source>
        <dbReference type="Proteomes" id="UP000586976"/>
    </source>
</evidence>
<dbReference type="Proteomes" id="UP000586976">
    <property type="component" value="Unassembled WGS sequence"/>
</dbReference>
<comment type="caution">
    <text evidence="2">The sequence shown here is derived from an EMBL/GenBank/DDBJ whole genome shotgun (WGS) entry which is preliminary data.</text>
</comment>
<organism evidence="2 3">
    <name type="scientific">Streptomyces himalayensis subsp. aureolus</name>
    <dbReference type="NCBI Taxonomy" id="2758039"/>
    <lineage>
        <taxon>Bacteria</taxon>
        <taxon>Bacillati</taxon>
        <taxon>Actinomycetota</taxon>
        <taxon>Actinomycetes</taxon>
        <taxon>Kitasatosporales</taxon>
        <taxon>Streptomycetaceae</taxon>
        <taxon>Streptomyces</taxon>
        <taxon>Streptomyces himalayensis</taxon>
    </lineage>
</organism>
<dbReference type="PANTHER" id="PTHR31084:SF0">
    <property type="entry name" value="ALPHA-L-FUCOSIDASE 2"/>
    <property type="match status" value="1"/>
</dbReference>
<protein>
    <recommendedName>
        <fullName evidence="1">Alpha fucosidase A-like C-terminal domain-containing protein</fullName>
    </recommendedName>
</protein>
<keyword evidence="3" id="KW-1185">Reference proteome</keyword>
<evidence type="ECO:0000313" key="2">
    <source>
        <dbReference type="EMBL" id="MBA4866741.1"/>
    </source>
</evidence>
<reference evidence="2 3" key="1">
    <citation type="submission" date="2020-07" db="EMBL/GenBank/DDBJ databases">
        <title>Streptomyces isolated from Indian soil.</title>
        <authorList>
            <person name="Mandal S."/>
            <person name="Maiti P.K."/>
        </authorList>
    </citation>
    <scope>NUCLEOTIDE SEQUENCE [LARGE SCALE GENOMIC DNA]</scope>
    <source>
        <strain evidence="2 3">PSKA54</strain>
    </source>
</reference>
<dbReference type="AlphaFoldDB" id="A0A7W2D8T7"/>
<dbReference type="GO" id="GO:0004560">
    <property type="term" value="F:alpha-L-fucosidase activity"/>
    <property type="evidence" value="ECO:0007669"/>
    <property type="project" value="TreeGrafter"/>
</dbReference>
<evidence type="ECO:0000259" key="1">
    <source>
        <dbReference type="Pfam" id="PF21307"/>
    </source>
</evidence>
<dbReference type="InterPro" id="IPR008928">
    <property type="entry name" value="6-hairpin_glycosidase_sf"/>
</dbReference>
<accession>A0A7W2D8T7</accession>
<dbReference type="InterPro" id="IPR049053">
    <property type="entry name" value="AFCA-like_C"/>
</dbReference>
<dbReference type="RefSeq" id="WP_181868106.1">
    <property type="nucleotide sequence ID" value="NZ_JACEQY010000072.1"/>
</dbReference>
<dbReference type="SUPFAM" id="SSF48208">
    <property type="entry name" value="Six-hairpin glycosidases"/>
    <property type="match status" value="1"/>
</dbReference>
<dbReference type="GO" id="GO:0005975">
    <property type="term" value="P:carbohydrate metabolic process"/>
    <property type="evidence" value="ECO:0007669"/>
    <property type="project" value="InterPro"/>
</dbReference>
<proteinExistence type="predicted"/>
<dbReference type="EMBL" id="JACEQY010000072">
    <property type="protein sequence ID" value="MBA4866741.1"/>
    <property type="molecule type" value="Genomic_DNA"/>
</dbReference>
<dbReference type="PANTHER" id="PTHR31084">
    <property type="entry name" value="ALPHA-L-FUCOSIDASE 2"/>
    <property type="match status" value="1"/>
</dbReference>
<name>A0A7W2D8T7_9ACTN</name>
<dbReference type="Pfam" id="PF21307">
    <property type="entry name" value="Glyco_hydro_95_C"/>
    <property type="match status" value="1"/>
</dbReference>
<sequence>MAFGLVQLGVAAARLGSTEMALQCATWLAELHWGLNGVSTHDAGAIFNVDASGGLPAVITAMLLEAQPNRVTLLPACPDSWPEGEVTGLRGRGGLVVDRISWTPDFVDLAARFAPGTERTRDGDLVELRVGGREGLVLREKLHATPRTVRLPRR</sequence>
<feature type="domain" description="Alpha fucosidase A-like C-terminal" evidence="1">
    <location>
        <begin position="68"/>
        <end position="103"/>
    </location>
</feature>
<gene>
    <name evidence="2" type="ORF">H1V43_36700</name>
</gene>
<dbReference type="Gene3D" id="2.60.40.1180">
    <property type="entry name" value="Golgi alpha-mannosidase II"/>
    <property type="match status" value="1"/>
</dbReference>